<dbReference type="EMBL" id="JABXJJ020000025">
    <property type="protein sequence ID" value="MDI5971784.1"/>
    <property type="molecule type" value="Genomic_DNA"/>
</dbReference>
<name>A0AA90H1T1_9ACTN</name>
<proteinExistence type="predicted"/>
<comment type="caution">
    <text evidence="1">The sequence shown here is derived from an EMBL/GenBank/DDBJ whole genome shotgun (WGS) entry which is preliminary data.</text>
</comment>
<evidence type="ECO:0000313" key="1">
    <source>
        <dbReference type="EMBL" id="MDI5971784.1"/>
    </source>
</evidence>
<evidence type="ECO:0008006" key="2">
    <source>
        <dbReference type="Google" id="ProtNLM"/>
    </source>
</evidence>
<dbReference type="RefSeq" id="WP_271313024.1">
    <property type="nucleotide sequence ID" value="NZ_JABXJJ020000025.1"/>
</dbReference>
<protein>
    <recommendedName>
        <fullName evidence="2">DinB family protein</fullName>
    </recommendedName>
</protein>
<dbReference type="InterPro" id="IPR034660">
    <property type="entry name" value="DinB/YfiT-like"/>
</dbReference>
<organism evidence="1">
    <name type="scientific">Streptantibioticus silvisoli</name>
    <dbReference type="NCBI Taxonomy" id="2705255"/>
    <lineage>
        <taxon>Bacteria</taxon>
        <taxon>Bacillati</taxon>
        <taxon>Actinomycetota</taxon>
        <taxon>Actinomycetes</taxon>
        <taxon>Kitasatosporales</taxon>
        <taxon>Streptomycetaceae</taxon>
        <taxon>Streptantibioticus</taxon>
    </lineage>
</organism>
<gene>
    <name evidence="1" type="ORF">POF50_021020</name>
</gene>
<sequence length="170" mass="18853">MERWGADLYGDPCDGCGYRWSLTPHEAIRVLEGLPDRFRELLEGCTGDERHPDLAWGPVEYVCHVTDNLRIWAEGLAGARLSGEVHVPGYDPDLLAQARRYHRIAPAAALWSLERAATAWADSVTAALADGVVLQHAARGAQRAEDVARNNPHDAYHHAWDIERIIASAR</sequence>
<dbReference type="AlphaFoldDB" id="A0AA90H1T1"/>
<dbReference type="Gene3D" id="1.20.120.450">
    <property type="entry name" value="dinb family like domain"/>
    <property type="match status" value="1"/>
</dbReference>
<reference evidence="1" key="1">
    <citation type="submission" date="2023-05" db="EMBL/GenBank/DDBJ databases">
        <title>Streptantibioticus silvisoli sp. nov., acidotolerant actinomycetes 1 from pine litter.</title>
        <authorList>
            <person name="Swiecimska M."/>
            <person name="Golinska P."/>
            <person name="Sangal V."/>
            <person name="Wachnowicz B."/>
            <person name="Goodfellow M."/>
        </authorList>
    </citation>
    <scope>NUCLEOTIDE SEQUENCE</scope>
    <source>
        <strain evidence="1">SL13</strain>
    </source>
</reference>
<dbReference type="SUPFAM" id="SSF109854">
    <property type="entry name" value="DinB/YfiT-like putative metalloenzymes"/>
    <property type="match status" value="1"/>
</dbReference>
<accession>A0AA90H1T1</accession>